<evidence type="ECO:0000313" key="4">
    <source>
        <dbReference type="Proteomes" id="UP000664521"/>
    </source>
</evidence>
<feature type="compositionally biased region" description="Polar residues" evidence="2">
    <location>
        <begin position="1"/>
        <end position="14"/>
    </location>
</feature>
<organism evidence="3 4">
    <name type="scientific">Heterodermia speciosa</name>
    <dbReference type="NCBI Taxonomy" id="116794"/>
    <lineage>
        <taxon>Eukaryota</taxon>
        <taxon>Fungi</taxon>
        <taxon>Dikarya</taxon>
        <taxon>Ascomycota</taxon>
        <taxon>Pezizomycotina</taxon>
        <taxon>Lecanoromycetes</taxon>
        <taxon>OSLEUM clade</taxon>
        <taxon>Lecanoromycetidae</taxon>
        <taxon>Caliciales</taxon>
        <taxon>Physciaceae</taxon>
        <taxon>Heterodermia</taxon>
    </lineage>
</organism>
<feature type="region of interest" description="Disordered" evidence="2">
    <location>
        <begin position="153"/>
        <end position="213"/>
    </location>
</feature>
<dbReference type="InterPro" id="IPR024312">
    <property type="entry name" value="TACC_fungi"/>
</dbReference>
<gene>
    <name evidence="3" type="ORF">HETSPECPRED_003870</name>
</gene>
<dbReference type="Proteomes" id="UP000664521">
    <property type="component" value="Unassembled WGS sequence"/>
</dbReference>
<evidence type="ECO:0000256" key="2">
    <source>
        <dbReference type="SAM" id="MobiDB-lite"/>
    </source>
</evidence>
<feature type="region of interest" description="Disordered" evidence="2">
    <location>
        <begin position="610"/>
        <end position="678"/>
    </location>
</feature>
<feature type="coiled-coil region" evidence="1">
    <location>
        <begin position="322"/>
        <end position="419"/>
    </location>
</feature>
<feature type="region of interest" description="Disordered" evidence="2">
    <location>
        <begin position="1"/>
        <end position="86"/>
    </location>
</feature>
<protein>
    <submittedName>
        <fullName evidence="3">Uncharacterized protein</fullName>
    </submittedName>
</protein>
<sequence length="678" mass="74507">MSQPLSPLSTINPNATPPSARKSAYQSSTSKSFDHHDVENLPRQTPSSPFIDINEYSPAERKISGKQPSPIKISSDASRPTPLTEDALRENEGLAQAIGTMENSANETFVHEICDETLMSGTDEPSGYPGMDDTHFTAFSAVPNVDMTLFARNKSSPLKNSHLSPSKSSRKGYSEESPQRATPITPSRRFQSYDEGSESPTPRRPRSNHGDTTNLLVDFTEQFHAFGSNPRHSPNKTDKPSPKKSQTQPNLAQYHNGLRTPSPAKSRQLPGTPSEARHLANLLDFDLPPAPTPRSIPTITARELESLKSSFLSQVSSLRATVSGKEAEINSLKDAVGDAERRVGEAMEELRNEKGIRESLQAGKLDWEKREEEMQGVLKSVKEEIMREEREKEQLRRDFEEIERKREEAEARAIDAESRAVGLRTPALLPGDDGTDAAAHNKTVDAAVERVAQQLHTLYRNKHEDKVNALKKSYQARWEKKINDLQGRLDKLRRENEKLRLDRDATISDQILPSATPPAEKEAKARAEAQERAAEAQRFEEQAARLAGFEAQVTSVKSDNSRLLALLESARIEMADLVAATEEMMQLSVQAPPPTQENSDLDSMILASGSVDSSRGPLTRSLSSGLKTPGAGFGGESRIGRMNFGASGGDFRGRSGSAAGRSGIMRSIERMGSGRGHE</sequence>
<accession>A0A8H3F727</accession>
<proteinExistence type="predicted"/>
<dbReference type="AlphaFoldDB" id="A0A8H3F727"/>
<feature type="compositionally biased region" description="Polar residues" evidence="2">
    <location>
        <begin position="179"/>
        <end position="190"/>
    </location>
</feature>
<evidence type="ECO:0000256" key="1">
    <source>
        <dbReference type="SAM" id="Coils"/>
    </source>
</evidence>
<feature type="region of interest" description="Disordered" evidence="2">
    <location>
        <begin position="225"/>
        <end position="273"/>
    </location>
</feature>
<keyword evidence="1" id="KW-0175">Coiled coil</keyword>
<reference evidence="3" key="1">
    <citation type="submission" date="2021-03" db="EMBL/GenBank/DDBJ databases">
        <authorList>
            <person name="Tagirdzhanova G."/>
        </authorList>
    </citation>
    <scope>NUCLEOTIDE SEQUENCE</scope>
</reference>
<feature type="compositionally biased region" description="Basic and acidic residues" evidence="2">
    <location>
        <begin position="519"/>
        <end position="535"/>
    </location>
</feature>
<feature type="compositionally biased region" description="Polar residues" evidence="2">
    <location>
        <begin position="153"/>
        <end position="167"/>
    </location>
</feature>
<dbReference type="EMBL" id="CAJPDS010000023">
    <property type="protein sequence ID" value="CAF9918918.1"/>
    <property type="molecule type" value="Genomic_DNA"/>
</dbReference>
<dbReference type="Pfam" id="PF12709">
    <property type="entry name" value="Fungal_TACC"/>
    <property type="match status" value="1"/>
</dbReference>
<feature type="compositionally biased region" description="Polar residues" evidence="2">
    <location>
        <begin position="243"/>
        <end position="253"/>
    </location>
</feature>
<comment type="caution">
    <text evidence="3">The sequence shown here is derived from an EMBL/GenBank/DDBJ whole genome shotgun (WGS) entry which is preliminary data.</text>
</comment>
<keyword evidence="4" id="KW-1185">Reference proteome</keyword>
<feature type="region of interest" description="Disordered" evidence="2">
    <location>
        <begin position="511"/>
        <end position="535"/>
    </location>
</feature>
<evidence type="ECO:0000313" key="3">
    <source>
        <dbReference type="EMBL" id="CAF9918918.1"/>
    </source>
</evidence>
<dbReference type="OrthoDB" id="5367584at2759"/>
<feature type="compositionally biased region" description="Low complexity" evidence="2">
    <location>
        <begin position="654"/>
        <end position="663"/>
    </location>
</feature>
<name>A0A8H3F727_9LECA</name>